<dbReference type="KEGG" id="hja:BST95_12380"/>
<dbReference type="AlphaFoldDB" id="A0AAP8MHS8"/>
<accession>A0AAP8MHS8</accession>
<reference evidence="2 3" key="1">
    <citation type="submission" date="2018-01" db="EMBL/GenBank/DDBJ databases">
        <title>The draft genome sequence of Halioglobus japonicus S1-36.</title>
        <authorList>
            <person name="Du Z.-J."/>
            <person name="Shi M.-J."/>
        </authorList>
    </citation>
    <scope>NUCLEOTIDE SEQUENCE [LARGE SCALE GENOMIC DNA]</scope>
    <source>
        <strain evidence="2 3">S1-36</strain>
    </source>
</reference>
<feature type="transmembrane region" description="Helical" evidence="1">
    <location>
        <begin position="49"/>
        <end position="72"/>
    </location>
</feature>
<dbReference type="Proteomes" id="UP000235162">
    <property type="component" value="Unassembled WGS sequence"/>
</dbReference>
<protein>
    <submittedName>
        <fullName evidence="2">DUF2970 domain-containing protein</fullName>
    </submittedName>
</protein>
<keyword evidence="1" id="KW-0472">Membrane</keyword>
<dbReference type="EMBL" id="PKUR01000001">
    <property type="protein sequence ID" value="PLW88071.1"/>
    <property type="molecule type" value="Genomic_DNA"/>
</dbReference>
<evidence type="ECO:0000313" key="2">
    <source>
        <dbReference type="EMBL" id="PLW88071.1"/>
    </source>
</evidence>
<sequence length="76" mass="8126">MTEQPDDTSGEKESLKPWQVVSSVFAAGLGVQSSKNRERDFQQGRAGTFIAAGIIFTLLFIAVMIAIVQLVLKGAG</sequence>
<name>A0AAP8MHS8_9GAMM</name>
<keyword evidence="1" id="KW-1133">Transmembrane helix</keyword>
<evidence type="ECO:0000313" key="3">
    <source>
        <dbReference type="Proteomes" id="UP000235162"/>
    </source>
</evidence>
<comment type="caution">
    <text evidence="2">The sequence shown here is derived from an EMBL/GenBank/DDBJ whole genome shotgun (WGS) entry which is preliminary data.</text>
</comment>
<dbReference type="Pfam" id="PF11174">
    <property type="entry name" value="DUF2970"/>
    <property type="match status" value="1"/>
</dbReference>
<evidence type="ECO:0000256" key="1">
    <source>
        <dbReference type="SAM" id="Phobius"/>
    </source>
</evidence>
<dbReference type="RefSeq" id="WP_066059027.1">
    <property type="nucleotide sequence ID" value="NZ_BMYL01000005.1"/>
</dbReference>
<keyword evidence="1" id="KW-0812">Transmembrane</keyword>
<dbReference type="InterPro" id="IPR021344">
    <property type="entry name" value="DUF2970"/>
</dbReference>
<gene>
    <name evidence="2" type="ORF">C0029_05790</name>
</gene>
<organism evidence="2 3">
    <name type="scientific">Halioglobus japonicus</name>
    <dbReference type="NCBI Taxonomy" id="930805"/>
    <lineage>
        <taxon>Bacteria</taxon>
        <taxon>Pseudomonadati</taxon>
        <taxon>Pseudomonadota</taxon>
        <taxon>Gammaproteobacteria</taxon>
        <taxon>Cellvibrionales</taxon>
        <taxon>Halieaceae</taxon>
        <taxon>Halioglobus</taxon>
    </lineage>
</organism>
<keyword evidence="3" id="KW-1185">Reference proteome</keyword>
<proteinExistence type="predicted"/>